<sequence length="245" mass="26712">METAIRPGEAFGTICDLILNTIWVGVGTKFYEAKSEQTMKPAINLLIITTTLASLVIAIPVKADSVAARCAIYPKGQKQPSASAPCVFSQRQGYVSIQLQNGKRYDLKPVGDQPGNYIDQQGQAAYRQAGLGDRGHIYKMSTESVYVYWDAAASLPSNPPTSTKRGISTLRASQANDRINVRSQPTFNSSTPHYGLPGDKVEVIRCVQDTDTPGSDLNWCNVRFVQSQATGWIRSDFIIFADGGE</sequence>
<dbReference type="EMBL" id="CP001344">
    <property type="protein sequence ID" value="ACL43074.1"/>
    <property type="molecule type" value="Genomic_DNA"/>
</dbReference>
<protein>
    <submittedName>
        <fullName evidence="1">Uncharacterized protein</fullName>
    </submittedName>
</protein>
<gene>
    <name evidence="1" type="ordered locus">Cyan7425_0686</name>
</gene>
<dbReference type="eggNOG" id="COG4991">
    <property type="taxonomic scope" value="Bacteria"/>
</dbReference>
<accession>B8HV27</accession>
<organism evidence="1">
    <name type="scientific">Cyanothece sp. (strain PCC 7425 / ATCC 29141)</name>
    <dbReference type="NCBI Taxonomy" id="395961"/>
    <lineage>
        <taxon>Bacteria</taxon>
        <taxon>Bacillati</taxon>
        <taxon>Cyanobacteriota</taxon>
        <taxon>Cyanophyceae</taxon>
        <taxon>Gomontiellales</taxon>
        <taxon>Cyanothecaceae</taxon>
        <taxon>Cyanothece</taxon>
    </lineage>
</organism>
<proteinExistence type="predicted"/>
<dbReference type="HOGENOM" id="CLU_098965_0_0_3"/>
<dbReference type="STRING" id="395961.Cyan7425_0686"/>
<dbReference type="KEGG" id="cyn:Cyan7425_0686"/>
<dbReference type="AlphaFoldDB" id="B8HV27"/>
<name>B8HV27_CYAP4</name>
<reference evidence="1" key="1">
    <citation type="submission" date="2009-01" db="EMBL/GenBank/DDBJ databases">
        <title>Complete sequence of chromosome Cyanothece sp. PCC 7425.</title>
        <authorList>
            <consortium name="US DOE Joint Genome Institute"/>
            <person name="Lucas S."/>
            <person name="Copeland A."/>
            <person name="Lapidus A."/>
            <person name="Glavina del Rio T."/>
            <person name="Dalin E."/>
            <person name="Tice H."/>
            <person name="Bruce D."/>
            <person name="Goodwin L."/>
            <person name="Pitluck S."/>
            <person name="Sims D."/>
            <person name="Meineke L."/>
            <person name="Brettin T."/>
            <person name="Detter J.C."/>
            <person name="Han C."/>
            <person name="Larimer F."/>
            <person name="Land M."/>
            <person name="Hauser L."/>
            <person name="Kyrpides N."/>
            <person name="Ovchinnikova G."/>
            <person name="Liberton M."/>
            <person name="Stoeckel J."/>
            <person name="Banerjee A."/>
            <person name="Singh A."/>
            <person name="Page L."/>
            <person name="Sato H."/>
            <person name="Zhao L."/>
            <person name="Sherman L."/>
            <person name="Pakrasi H."/>
            <person name="Richardson P."/>
        </authorList>
    </citation>
    <scope>NUCLEOTIDE SEQUENCE</scope>
    <source>
        <strain evidence="1">PCC 7425</strain>
    </source>
</reference>
<dbReference type="Gene3D" id="2.30.30.40">
    <property type="entry name" value="SH3 Domains"/>
    <property type="match status" value="1"/>
</dbReference>
<evidence type="ECO:0000313" key="1">
    <source>
        <dbReference type="EMBL" id="ACL43074.1"/>
    </source>
</evidence>